<dbReference type="OrthoDB" id="7345770at2"/>
<keyword evidence="6 8" id="KW-1133">Transmembrane helix</keyword>
<comment type="similarity">
    <text evidence="2 8">Belongs to the 4-toluene sulfonate uptake permease (TSUP) (TC 2.A.102) family.</text>
</comment>
<dbReference type="HOGENOM" id="CLU_054750_1_1_5"/>
<dbReference type="Proteomes" id="UP000004291">
    <property type="component" value="Chromosome"/>
</dbReference>
<evidence type="ECO:0000256" key="2">
    <source>
        <dbReference type="ARBA" id="ARBA00009142"/>
    </source>
</evidence>
<dbReference type="GO" id="GO:0005886">
    <property type="term" value="C:plasma membrane"/>
    <property type="evidence" value="ECO:0007669"/>
    <property type="project" value="UniProtKB-SubCell"/>
</dbReference>
<evidence type="ECO:0000256" key="3">
    <source>
        <dbReference type="ARBA" id="ARBA00022448"/>
    </source>
</evidence>
<evidence type="ECO:0000256" key="1">
    <source>
        <dbReference type="ARBA" id="ARBA00004651"/>
    </source>
</evidence>
<dbReference type="AlphaFoldDB" id="A9CX04"/>
<keyword evidence="5 8" id="KW-0812">Transmembrane</keyword>
<gene>
    <name evidence="9" type="ORF">HPDFL43_20417</name>
</gene>
<reference evidence="9 10" key="1">
    <citation type="submission" date="2007-10" db="EMBL/GenBank/DDBJ databases">
        <authorList>
            <person name="Wagner-Dobler I."/>
            <person name="Ferriera S."/>
            <person name="Johnson J."/>
            <person name="Kravitz S."/>
            <person name="Beeson K."/>
            <person name="Sutton G."/>
            <person name="Rogers Y.-H."/>
            <person name="Friedman R."/>
            <person name="Frazier M."/>
            <person name="Venter J.C."/>
        </authorList>
    </citation>
    <scope>NUCLEOTIDE SEQUENCE [LARGE SCALE GENOMIC DNA]</scope>
    <source>
        <strain evidence="9 10">DFL-43</strain>
    </source>
</reference>
<reference evidence="9 10" key="2">
    <citation type="submission" date="2012-06" db="EMBL/GenBank/DDBJ databases">
        <authorList>
            <person name="Fiebig A."/>
        </authorList>
    </citation>
    <scope>NUCLEOTIDE SEQUENCE [LARGE SCALE GENOMIC DNA]</scope>
    <source>
        <strain evidence="9 10">DFL-43</strain>
    </source>
</reference>
<dbReference type="RefSeq" id="WP_040449505.1">
    <property type="nucleotide sequence ID" value="NZ_CM002917.1"/>
</dbReference>
<evidence type="ECO:0000256" key="7">
    <source>
        <dbReference type="ARBA" id="ARBA00023136"/>
    </source>
</evidence>
<feature type="transmembrane region" description="Helical" evidence="8">
    <location>
        <begin position="137"/>
        <end position="165"/>
    </location>
</feature>
<feature type="transmembrane region" description="Helical" evidence="8">
    <location>
        <begin position="230"/>
        <end position="249"/>
    </location>
</feature>
<evidence type="ECO:0000313" key="10">
    <source>
        <dbReference type="Proteomes" id="UP000004291"/>
    </source>
</evidence>
<evidence type="ECO:0000256" key="5">
    <source>
        <dbReference type="ARBA" id="ARBA00022692"/>
    </source>
</evidence>
<protein>
    <recommendedName>
        <fullName evidence="8">Probable membrane transporter protein</fullName>
    </recommendedName>
</protein>
<comment type="subcellular location">
    <subcellularLocation>
        <location evidence="1 8">Cell membrane</location>
        <topology evidence="1 8">Multi-pass membrane protein</topology>
    </subcellularLocation>
</comment>
<dbReference type="InterPro" id="IPR052017">
    <property type="entry name" value="TSUP"/>
</dbReference>
<keyword evidence="3" id="KW-0813">Transport</keyword>
<dbReference type="InterPro" id="IPR002781">
    <property type="entry name" value="TM_pro_TauE-like"/>
</dbReference>
<evidence type="ECO:0000256" key="6">
    <source>
        <dbReference type="ARBA" id="ARBA00022989"/>
    </source>
</evidence>
<dbReference type="Pfam" id="PF01925">
    <property type="entry name" value="TauE"/>
    <property type="match status" value="1"/>
</dbReference>
<evidence type="ECO:0000256" key="8">
    <source>
        <dbReference type="RuleBase" id="RU363041"/>
    </source>
</evidence>
<feature type="transmembrane region" description="Helical" evidence="8">
    <location>
        <begin position="202"/>
        <end position="224"/>
    </location>
</feature>
<dbReference type="PANTHER" id="PTHR30269">
    <property type="entry name" value="TRANSMEMBRANE PROTEIN YFCA"/>
    <property type="match status" value="1"/>
</dbReference>
<feature type="transmembrane region" description="Helical" evidence="8">
    <location>
        <begin position="81"/>
        <end position="100"/>
    </location>
</feature>
<feature type="transmembrane region" description="Helical" evidence="8">
    <location>
        <begin position="177"/>
        <end position="195"/>
    </location>
</feature>
<evidence type="ECO:0000256" key="4">
    <source>
        <dbReference type="ARBA" id="ARBA00022475"/>
    </source>
</evidence>
<keyword evidence="10" id="KW-1185">Reference proteome</keyword>
<feature type="transmembrane region" description="Helical" evidence="8">
    <location>
        <begin position="41"/>
        <end position="69"/>
    </location>
</feature>
<keyword evidence="4 8" id="KW-1003">Cell membrane</keyword>
<dbReference type="STRING" id="411684.HPDFL43_20417"/>
<dbReference type="EMBL" id="ABIA03000001">
    <property type="protein sequence ID" value="EDQ35596.2"/>
    <property type="molecule type" value="Genomic_DNA"/>
</dbReference>
<sequence>MILTLSQLTGLSAAQLAFVVAAVFMAGLARGFSGFGLSAVVMASLAVIIPPVELIPVCFLLECAASLAMFRGGMALADMRVVWALVISSSIGVPIGLLATTSIDVAWSQKIALSIILCLTLMQFFNLRPGFLATRGGLYMSGVTAGIATGLASVGGMVIALYVLASGAPPKQMRASLVMFLAITMVTSLVFLIAYDLMTMQALWRGALMVPLVLLGVFSGARLFRPAYEHLYKAACLGLLALLSAAGLISQLF</sequence>
<evidence type="ECO:0000313" key="9">
    <source>
        <dbReference type="EMBL" id="EDQ35596.2"/>
    </source>
</evidence>
<keyword evidence="7 8" id="KW-0472">Membrane</keyword>
<dbReference type="eggNOG" id="COG0730">
    <property type="taxonomic scope" value="Bacteria"/>
</dbReference>
<accession>A9CX04</accession>
<proteinExistence type="inferred from homology"/>
<name>A9CX04_HOEPD</name>
<dbReference type="PANTHER" id="PTHR30269:SF37">
    <property type="entry name" value="MEMBRANE TRANSPORTER PROTEIN"/>
    <property type="match status" value="1"/>
</dbReference>
<organism evidence="9 10">
    <name type="scientific">Hoeflea phototrophica (strain DSM 17068 / NCIMB 14078 / DFL-43)</name>
    <dbReference type="NCBI Taxonomy" id="411684"/>
    <lineage>
        <taxon>Bacteria</taxon>
        <taxon>Pseudomonadati</taxon>
        <taxon>Pseudomonadota</taxon>
        <taxon>Alphaproteobacteria</taxon>
        <taxon>Hyphomicrobiales</taxon>
        <taxon>Rhizobiaceae</taxon>
        <taxon>Hoeflea</taxon>
    </lineage>
</organism>
<comment type="caution">
    <text evidence="9">The sequence shown here is derived from an EMBL/GenBank/DDBJ whole genome shotgun (WGS) entry which is preliminary data.</text>
</comment>